<protein>
    <submittedName>
        <fullName evidence="2">Uncharacterized protein</fullName>
    </submittedName>
</protein>
<comment type="caution">
    <text evidence="2">The sequence shown here is derived from an EMBL/GenBank/DDBJ whole genome shotgun (WGS) entry which is preliminary data.</text>
</comment>
<evidence type="ECO:0000313" key="3">
    <source>
        <dbReference type="Proteomes" id="UP001595445"/>
    </source>
</evidence>
<dbReference type="EMBL" id="JBHRSM010000011">
    <property type="protein sequence ID" value="MFC3085569.1"/>
    <property type="molecule type" value="Genomic_DNA"/>
</dbReference>
<reference evidence="3" key="1">
    <citation type="journal article" date="2019" name="Int. J. Syst. Evol. Microbiol.">
        <title>The Global Catalogue of Microorganisms (GCM) 10K type strain sequencing project: providing services to taxonomists for standard genome sequencing and annotation.</title>
        <authorList>
            <consortium name="The Broad Institute Genomics Platform"/>
            <consortium name="The Broad Institute Genome Sequencing Center for Infectious Disease"/>
            <person name="Wu L."/>
            <person name="Ma J."/>
        </authorList>
    </citation>
    <scope>NUCLEOTIDE SEQUENCE [LARGE SCALE GENOMIC DNA]</scope>
    <source>
        <strain evidence="3">KCTC 62102</strain>
    </source>
</reference>
<name>A0ABV7DTN0_9RHOB</name>
<keyword evidence="3" id="KW-1185">Reference proteome</keyword>
<accession>A0ABV7DTN0</accession>
<organism evidence="2 3">
    <name type="scientific">Tabrizicola soli</name>
    <dbReference type="NCBI Taxonomy" id="2185115"/>
    <lineage>
        <taxon>Bacteria</taxon>
        <taxon>Pseudomonadati</taxon>
        <taxon>Pseudomonadota</taxon>
        <taxon>Alphaproteobacteria</taxon>
        <taxon>Rhodobacterales</taxon>
        <taxon>Paracoccaceae</taxon>
        <taxon>Tabrizicola</taxon>
    </lineage>
</organism>
<dbReference type="Proteomes" id="UP001595445">
    <property type="component" value="Unassembled WGS sequence"/>
</dbReference>
<evidence type="ECO:0000313" key="2">
    <source>
        <dbReference type="EMBL" id="MFC3085569.1"/>
    </source>
</evidence>
<gene>
    <name evidence="2" type="ORF">ACFOD6_05855</name>
</gene>
<feature type="region of interest" description="Disordered" evidence="1">
    <location>
        <begin position="109"/>
        <end position="132"/>
    </location>
</feature>
<proteinExistence type="predicted"/>
<dbReference type="RefSeq" id="WP_197641840.1">
    <property type="nucleotide sequence ID" value="NZ_JAEACP010000002.1"/>
</dbReference>
<sequence>MRDRVPTETPELAGSLRFGRPDKVNEALADLLAHSRDIAALALTVPPDDGACAQRADVGAVATRWTPEPLEQRLHEQEFQAIPISVAAFLLAVLAFRRGGQGCASLPRRWGERTAPDPLHEAGKVDHRDAGF</sequence>
<evidence type="ECO:0000256" key="1">
    <source>
        <dbReference type="SAM" id="MobiDB-lite"/>
    </source>
</evidence>